<dbReference type="Proteomes" id="UP000095287">
    <property type="component" value="Unplaced"/>
</dbReference>
<dbReference type="AlphaFoldDB" id="A0A1I8AMT0"/>
<keyword evidence="1" id="KW-1185">Reference proteome</keyword>
<accession>A0A1I8AMT0</accession>
<dbReference type="WBParaSite" id="L893_g7331.t1">
    <property type="protein sequence ID" value="L893_g7331.t1"/>
    <property type="gene ID" value="L893_g7331"/>
</dbReference>
<evidence type="ECO:0000313" key="2">
    <source>
        <dbReference type="WBParaSite" id="L893_g7331.t1"/>
    </source>
</evidence>
<proteinExistence type="predicted"/>
<name>A0A1I8AMT0_9BILA</name>
<evidence type="ECO:0000313" key="1">
    <source>
        <dbReference type="Proteomes" id="UP000095287"/>
    </source>
</evidence>
<sequence>MIRGRITVRPQQVEVATLGTIASDPVSKNKNCFAALHVPVDVRGRSLIIFKEGFNEPKDEQIHPRLIVR</sequence>
<reference evidence="2" key="1">
    <citation type="submission" date="2016-11" db="UniProtKB">
        <authorList>
            <consortium name="WormBaseParasite"/>
        </authorList>
    </citation>
    <scope>IDENTIFICATION</scope>
</reference>
<protein>
    <submittedName>
        <fullName evidence="2">SURF1-like protein</fullName>
    </submittedName>
</protein>
<organism evidence="1 2">
    <name type="scientific">Steinernema glaseri</name>
    <dbReference type="NCBI Taxonomy" id="37863"/>
    <lineage>
        <taxon>Eukaryota</taxon>
        <taxon>Metazoa</taxon>
        <taxon>Ecdysozoa</taxon>
        <taxon>Nematoda</taxon>
        <taxon>Chromadorea</taxon>
        <taxon>Rhabditida</taxon>
        <taxon>Tylenchina</taxon>
        <taxon>Panagrolaimomorpha</taxon>
        <taxon>Strongyloidoidea</taxon>
        <taxon>Steinernematidae</taxon>
        <taxon>Steinernema</taxon>
    </lineage>
</organism>